<evidence type="ECO:0000256" key="2">
    <source>
        <dbReference type="SAM" id="MobiDB-lite"/>
    </source>
</evidence>
<dbReference type="EMBL" id="NBII01000001">
    <property type="protein sequence ID" value="PAV23712.1"/>
    <property type="molecule type" value="Genomic_DNA"/>
</dbReference>
<feature type="region of interest" description="Disordered" evidence="2">
    <location>
        <begin position="224"/>
        <end position="246"/>
    </location>
</feature>
<feature type="domain" description="Cyclin-like" evidence="3">
    <location>
        <begin position="159"/>
        <end position="275"/>
    </location>
</feature>
<dbReference type="InterPro" id="IPR006671">
    <property type="entry name" value="Cyclin_N"/>
</dbReference>
<dbReference type="Gene3D" id="1.10.472.10">
    <property type="entry name" value="Cyclin-like"/>
    <property type="match status" value="2"/>
</dbReference>
<comment type="similarity">
    <text evidence="1">Belongs to the cyclin family.</text>
</comment>
<dbReference type="PANTHER" id="PTHR10026">
    <property type="entry name" value="CYCLIN"/>
    <property type="match status" value="1"/>
</dbReference>
<reference evidence="4 5" key="1">
    <citation type="journal article" date="2017" name="Mol. Ecol.">
        <title>Comparative and population genomic landscape of Phellinus noxius: A hypervariable fungus causing root rot in trees.</title>
        <authorList>
            <person name="Chung C.L."/>
            <person name="Lee T.J."/>
            <person name="Akiba M."/>
            <person name="Lee H.H."/>
            <person name="Kuo T.H."/>
            <person name="Liu D."/>
            <person name="Ke H.M."/>
            <person name="Yokoi T."/>
            <person name="Roa M.B."/>
            <person name="Lu M.J."/>
            <person name="Chang Y.Y."/>
            <person name="Ann P.J."/>
            <person name="Tsai J.N."/>
            <person name="Chen C.Y."/>
            <person name="Tzean S.S."/>
            <person name="Ota Y."/>
            <person name="Hattori T."/>
            <person name="Sahashi N."/>
            <person name="Liou R.F."/>
            <person name="Kikuchi T."/>
            <person name="Tsai I.J."/>
        </authorList>
    </citation>
    <scope>NUCLEOTIDE SEQUENCE [LARGE SCALE GENOMIC DNA]</scope>
    <source>
        <strain evidence="4 5">FFPRI411160</strain>
    </source>
</reference>
<keyword evidence="1" id="KW-0195">Cyclin</keyword>
<dbReference type="GO" id="GO:0016538">
    <property type="term" value="F:cyclin-dependent protein serine/threonine kinase regulator activity"/>
    <property type="evidence" value="ECO:0007669"/>
    <property type="project" value="InterPro"/>
</dbReference>
<dbReference type="InParanoid" id="A0A286UW17"/>
<dbReference type="SUPFAM" id="SSF47954">
    <property type="entry name" value="Cyclin-like"/>
    <property type="match status" value="2"/>
</dbReference>
<dbReference type="GO" id="GO:0006357">
    <property type="term" value="P:regulation of transcription by RNA polymerase II"/>
    <property type="evidence" value="ECO:0007669"/>
    <property type="project" value="InterPro"/>
</dbReference>
<sequence>MGANGLGPDTVSTQQWMFPTSALLVTPSASTSSIPLEKELYDRARGIEFLYRLGASLQLPSTALFTAATWFHRFYMRFSMEDYHRQDIAGGCIFLATKTEECGRKLRDVAKVAQSKITGTNIETITDSEVQQVQEAILQAEEALLEALCFDFTVEHPHELLVDLCERFASEPSERVLCDSAWSIAHDSYRTVLCLLFDIRIIAAACFILAQRFVDGENSPSLDARIASSSPSASLPTPPTNKPNSPDASRVVVNYFQFSDSELTDLAESLTILIEYYNAQDIQGSTSFLRPLAMIHPPATPETRQRLYLPLSHVSSAVLAAKSETQTSRVQSQRTPESTHGDSLPAKPPSWKPVRGEAN</sequence>
<evidence type="ECO:0000256" key="1">
    <source>
        <dbReference type="RuleBase" id="RU000383"/>
    </source>
</evidence>
<name>A0A286UW17_9AGAM</name>
<protein>
    <submittedName>
        <fullName evidence="4">Cyclin</fullName>
    </submittedName>
</protein>
<dbReference type="FunCoup" id="A0A286UW17">
    <property type="interactions" value="490"/>
</dbReference>
<dbReference type="InterPro" id="IPR036915">
    <property type="entry name" value="Cyclin-like_sf"/>
</dbReference>
<dbReference type="Pfam" id="PF00134">
    <property type="entry name" value="Cyclin_N"/>
    <property type="match status" value="1"/>
</dbReference>
<dbReference type="CDD" id="cd20546">
    <property type="entry name" value="CYCLIN_SpCG1C_ScCTK2-like_rpt2"/>
    <property type="match status" value="1"/>
</dbReference>
<dbReference type="InterPro" id="IPR043198">
    <property type="entry name" value="Cyclin/Ssn8"/>
</dbReference>
<evidence type="ECO:0000313" key="5">
    <source>
        <dbReference type="Proteomes" id="UP000217199"/>
    </source>
</evidence>
<comment type="caution">
    <text evidence="4">The sequence shown here is derived from an EMBL/GenBank/DDBJ whole genome shotgun (WGS) entry which is preliminary data.</text>
</comment>
<accession>A0A286UW17</accession>
<dbReference type="STRING" id="2282107.A0A286UW17"/>
<feature type="region of interest" description="Disordered" evidence="2">
    <location>
        <begin position="322"/>
        <end position="359"/>
    </location>
</feature>
<dbReference type="InterPro" id="IPR013763">
    <property type="entry name" value="Cyclin-like_dom"/>
</dbReference>
<keyword evidence="5" id="KW-1185">Reference proteome</keyword>
<organism evidence="4 5">
    <name type="scientific">Pyrrhoderma noxium</name>
    <dbReference type="NCBI Taxonomy" id="2282107"/>
    <lineage>
        <taxon>Eukaryota</taxon>
        <taxon>Fungi</taxon>
        <taxon>Dikarya</taxon>
        <taxon>Basidiomycota</taxon>
        <taxon>Agaricomycotina</taxon>
        <taxon>Agaricomycetes</taxon>
        <taxon>Hymenochaetales</taxon>
        <taxon>Hymenochaetaceae</taxon>
        <taxon>Pyrrhoderma</taxon>
    </lineage>
</organism>
<evidence type="ECO:0000313" key="4">
    <source>
        <dbReference type="EMBL" id="PAV23712.1"/>
    </source>
</evidence>
<feature type="domain" description="Cyclin-like" evidence="3">
    <location>
        <begin position="48"/>
        <end position="134"/>
    </location>
</feature>
<evidence type="ECO:0000259" key="3">
    <source>
        <dbReference type="SMART" id="SM00385"/>
    </source>
</evidence>
<dbReference type="AlphaFoldDB" id="A0A286UW17"/>
<dbReference type="SMART" id="SM00385">
    <property type="entry name" value="CYCLIN"/>
    <property type="match status" value="2"/>
</dbReference>
<dbReference type="Proteomes" id="UP000217199">
    <property type="component" value="Unassembled WGS sequence"/>
</dbReference>
<gene>
    <name evidence="4" type="ORF">PNOK_0078000</name>
</gene>
<dbReference type="OrthoDB" id="25002at2759"/>
<proteinExistence type="inferred from homology"/>
<feature type="compositionally biased region" description="Polar residues" evidence="2">
    <location>
        <begin position="323"/>
        <end position="338"/>
    </location>
</feature>